<dbReference type="InterPro" id="IPR013078">
    <property type="entry name" value="His_Pase_superF_clade-1"/>
</dbReference>
<dbReference type="GO" id="GO:0016791">
    <property type="term" value="F:phosphatase activity"/>
    <property type="evidence" value="ECO:0007669"/>
    <property type="project" value="TreeGrafter"/>
</dbReference>
<organism evidence="3">
    <name type="scientific">Corethron hystrix</name>
    <dbReference type="NCBI Taxonomy" id="216773"/>
    <lineage>
        <taxon>Eukaryota</taxon>
        <taxon>Sar</taxon>
        <taxon>Stramenopiles</taxon>
        <taxon>Ochrophyta</taxon>
        <taxon>Bacillariophyta</taxon>
        <taxon>Coscinodiscophyceae</taxon>
        <taxon>Corethrophycidae</taxon>
        <taxon>Corethrales</taxon>
        <taxon>Corethraceae</taxon>
        <taxon>Corethron</taxon>
    </lineage>
</organism>
<dbReference type="AlphaFoldDB" id="A0A7S1FW09"/>
<keyword evidence="1" id="KW-0324">Glycolysis</keyword>
<proteinExistence type="predicted"/>
<dbReference type="InterPro" id="IPR050275">
    <property type="entry name" value="PGM_Phosphatase"/>
</dbReference>
<evidence type="ECO:0000256" key="1">
    <source>
        <dbReference type="ARBA" id="ARBA00023152"/>
    </source>
</evidence>
<dbReference type="InterPro" id="IPR001345">
    <property type="entry name" value="PG/BPGM_mutase_AS"/>
</dbReference>
<dbReference type="PROSITE" id="PS00175">
    <property type="entry name" value="PG_MUTASE"/>
    <property type="match status" value="1"/>
</dbReference>
<accession>A0A7S1FW09</accession>
<dbReference type="SUPFAM" id="SSF53254">
    <property type="entry name" value="Phosphoglycerate mutase-like"/>
    <property type="match status" value="1"/>
</dbReference>
<sequence>MPSSSILYISFCRPTIRICRSVISTKAPPPGNSFSTRQEANVMSKPFSLHRKKRLYLLRHGQAAHNPRAEAAREAGCSHGTFLQLMKEDDVLDAELTMLGVTQARNLGETVDVRSGSWVSDFGGGAPVSVVPIGLIVSSPLSRALQTAQEVMRESVGTCDQRVCLETLREINGWLINAKRRDRHDLMRRFPSWDFSSITPYDETWTDTLESESDCRERGYQSLLWASQQKEDGILMVTHGGLLRFTLADHENVVTEFVNDKCDVVSTGTRNDAKDRFENCELRAYEMSWDDNDIMERPVFTMKELCRSTNVIN</sequence>
<evidence type="ECO:0000313" key="3">
    <source>
        <dbReference type="EMBL" id="CAD8890661.1"/>
    </source>
</evidence>
<dbReference type="InterPro" id="IPR029033">
    <property type="entry name" value="His_PPase_superfam"/>
</dbReference>
<reference evidence="3" key="1">
    <citation type="submission" date="2021-01" db="EMBL/GenBank/DDBJ databases">
        <authorList>
            <person name="Corre E."/>
            <person name="Pelletier E."/>
            <person name="Niang G."/>
            <person name="Scheremetjew M."/>
            <person name="Finn R."/>
            <person name="Kale V."/>
            <person name="Holt S."/>
            <person name="Cochrane G."/>
            <person name="Meng A."/>
            <person name="Brown T."/>
            <person name="Cohen L."/>
        </authorList>
    </citation>
    <scope>NUCLEOTIDE SEQUENCE</scope>
    <source>
        <strain evidence="3">308</strain>
    </source>
</reference>
<dbReference type="Pfam" id="PF00300">
    <property type="entry name" value="His_Phos_1"/>
    <property type="match status" value="1"/>
</dbReference>
<dbReference type="PANTHER" id="PTHR48100:SF1">
    <property type="entry name" value="HISTIDINE PHOSPHATASE FAMILY PROTEIN-RELATED"/>
    <property type="match status" value="1"/>
</dbReference>
<name>A0A7S1FW09_9STRA</name>
<dbReference type="CDD" id="cd07067">
    <property type="entry name" value="HP_PGM_like"/>
    <property type="match status" value="1"/>
</dbReference>
<dbReference type="PANTHER" id="PTHR48100">
    <property type="entry name" value="BROAD-SPECIFICITY PHOSPHATASE YOR283W-RELATED"/>
    <property type="match status" value="1"/>
</dbReference>
<evidence type="ECO:0008006" key="4">
    <source>
        <dbReference type="Google" id="ProtNLM"/>
    </source>
</evidence>
<protein>
    <recommendedName>
        <fullName evidence="4">Phosphoglycerate mutase</fullName>
    </recommendedName>
</protein>
<keyword evidence="2" id="KW-0413">Isomerase</keyword>
<dbReference type="EMBL" id="HBFR01024940">
    <property type="protein sequence ID" value="CAD8890661.1"/>
    <property type="molecule type" value="Transcribed_RNA"/>
</dbReference>
<dbReference type="SMART" id="SM00855">
    <property type="entry name" value="PGAM"/>
    <property type="match status" value="1"/>
</dbReference>
<dbReference type="Gene3D" id="3.40.50.1240">
    <property type="entry name" value="Phosphoglycerate mutase-like"/>
    <property type="match status" value="1"/>
</dbReference>
<gene>
    <name evidence="3" type="ORF">CHYS00102_LOCUS17866</name>
</gene>
<dbReference type="GO" id="GO:0005737">
    <property type="term" value="C:cytoplasm"/>
    <property type="evidence" value="ECO:0007669"/>
    <property type="project" value="TreeGrafter"/>
</dbReference>
<evidence type="ECO:0000256" key="2">
    <source>
        <dbReference type="ARBA" id="ARBA00023235"/>
    </source>
</evidence>